<protein>
    <submittedName>
        <fullName evidence="3">DUF4125 family protein</fullName>
    </submittedName>
</protein>
<gene>
    <name evidence="3" type="ORF">QN062_08460</name>
    <name evidence="2" type="ORF">QN216_02650</name>
    <name evidence="1" type="ORF">QN217_07795</name>
</gene>
<reference evidence="3" key="1">
    <citation type="submission" date="2023-07" db="EMBL/GenBank/DDBJ databases">
        <title>Bifidobacterium aquikefiriaerophilum sp. nov. and Bifidobacterium eccum sp. nov., isolated from water kefir.</title>
        <authorList>
            <person name="Breselge S."/>
            <person name="Bellassi P."/>
            <person name="Barcenilla C."/>
            <person name="Alvarez-Ordonez A."/>
            <person name="Morelli L."/>
            <person name="Cotter P.D."/>
        </authorList>
    </citation>
    <scope>NUCLEOTIDE SEQUENCE</scope>
    <source>
        <strain evidence="3">WK012_4_13</strain>
        <strain evidence="2">WK013_4_14</strain>
        <strain evidence="1">WK048_4_13</strain>
    </source>
</reference>
<dbReference type="Pfam" id="PF13526">
    <property type="entry name" value="DUF4125"/>
    <property type="match status" value="1"/>
</dbReference>
<sequence>MFIELVEHVVKQEWEQFQDVHNDGGRAVCQGNWPVFHQMRASQFLTWNYPLLRSYSQDLDYAEGVGRNLLSEKYGRMMESTAPEQFSESIAPYLASLSEERVAQQESIIRQQVTWVIEFRRNYPKLGQAMRLIHTSEDSRYATSFETYLRGELSTYSARTLDCYETLIEQYRREGLNLTQETIDKTVRLGGFENLSEAEGAQ</sequence>
<dbReference type="EMBL" id="CP129675">
    <property type="protein sequence ID" value="XDS47645.1"/>
    <property type="molecule type" value="Genomic_DNA"/>
</dbReference>
<evidence type="ECO:0000313" key="1">
    <source>
        <dbReference type="EMBL" id="XDS47645.1"/>
    </source>
</evidence>
<proteinExistence type="predicted"/>
<dbReference type="KEGG" id="bfk:QN062_08460"/>
<name>A0AB39UR08_9BIFI</name>
<dbReference type="AlphaFoldDB" id="A0AB39UR08"/>
<organism evidence="3">
    <name type="scientific">Bifidobacterium fermentum</name>
    <dbReference type="NCBI Taxonomy" id="3059035"/>
    <lineage>
        <taxon>Bacteria</taxon>
        <taxon>Bacillati</taxon>
        <taxon>Actinomycetota</taxon>
        <taxon>Actinomycetes</taxon>
        <taxon>Bifidobacteriales</taxon>
        <taxon>Bifidobacteriaceae</taxon>
        <taxon>Bifidobacterium</taxon>
    </lineage>
</organism>
<evidence type="ECO:0000313" key="2">
    <source>
        <dbReference type="EMBL" id="XDS49662.1"/>
    </source>
</evidence>
<accession>A0AB39UR08</accession>
<dbReference type="InterPro" id="IPR025191">
    <property type="entry name" value="DUF4125"/>
</dbReference>
<evidence type="ECO:0000313" key="3">
    <source>
        <dbReference type="EMBL" id="XDS51623.1"/>
    </source>
</evidence>
<dbReference type="EMBL" id="CP129682">
    <property type="protein sequence ID" value="XDS49662.1"/>
    <property type="molecule type" value="Genomic_DNA"/>
</dbReference>
<dbReference type="EMBL" id="CP129683">
    <property type="protein sequence ID" value="XDS51623.1"/>
    <property type="molecule type" value="Genomic_DNA"/>
</dbReference>